<dbReference type="EC" id="1.1.5.3" evidence="9"/>
<dbReference type="InterPro" id="IPR031656">
    <property type="entry name" value="DAO_C"/>
</dbReference>
<proteinExistence type="inferred from homology"/>
<dbReference type="PANTHER" id="PTHR11985">
    <property type="entry name" value="GLYCEROL-3-PHOSPHATE DEHYDROGENASE"/>
    <property type="match status" value="1"/>
</dbReference>
<dbReference type="InterPro" id="IPR006076">
    <property type="entry name" value="FAD-dep_OxRdtase"/>
</dbReference>
<dbReference type="PANTHER" id="PTHR11985:SF35">
    <property type="entry name" value="ANAEROBIC GLYCEROL-3-PHOSPHATE DEHYDROGENASE SUBUNIT A"/>
    <property type="match status" value="1"/>
</dbReference>
<evidence type="ECO:0000256" key="4">
    <source>
        <dbReference type="ARBA" id="ARBA00022798"/>
    </source>
</evidence>
<name>A0A379MU30_9BACT</name>
<feature type="domain" description="FAD dependent oxidoreductase" evidence="7">
    <location>
        <begin position="18"/>
        <end position="341"/>
    </location>
</feature>
<dbReference type="Proteomes" id="UP000255233">
    <property type="component" value="Unassembled WGS sequence"/>
</dbReference>
<dbReference type="GO" id="GO:0004368">
    <property type="term" value="F:glycerol-3-phosphate dehydrogenase (quinone) activity"/>
    <property type="evidence" value="ECO:0007669"/>
    <property type="project" value="UniProtKB-EC"/>
</dbReference>
<dbReference type="PRINTS" id="PR01001">
    <property type="entry name" value="FADG3PDH"/>
</dbReference>
<dbReference type="Pfam" id="PF16901">
    <property type="entry name" value="DAO_C"/>
    <property type="match status" value="1"/>
</dbReference>
<dbReference type="Gene3D" id="3.50.50.60">
    <property type="entry name" value="FAD/NAD(P)-binding domain"/>
    <property type="match status" value="1"/>
</dbReference>
<dbReference type="RefSeq" id="WP_027291317.1">
    <property type="nucleotide sequence ID" value="NZ_CALVFX010000006.1"/>
</dbReference>
<keyword evidence="10" id="KW-1185">Reference proteome</keyword>
<keyword evidence="3" id="KW-0285">Flavoprotein</keyword>
<keyword evidence="4" id="KW-0319">Glycerol metabolism</keyword>
<sequence>MNRDNTVRALEDRERIWDVAVIGGGATGLGVAVDAATRGYSVVLFEQEDFAKGTSSRSTKLVHGGVRYLAQGDVGLVFEALRERGLLRRNAPHLVENEDFIIPCYRWWEKPFYTIGLTVYDLMAGRLGLGKSLPKKRSTVLKLIPTLKPDGLRGGVSYHDGQFDDARLAVNLAQTATDAGGMVMNYARVTGLLKGADGTVNGVRVEDRFTDRTYDVRAGAVINATGVFVDSILVMDNPEDKPMVRPSQGIHVVLDRSFLGGTSAVMIPKTDDGRVLFAVPWHGKVIVGTTDTLREHPELEPRPLEEEVNFILDTAGRYLIRKPKRSDVLSVFAGLRPLAAPKEEGKSTKEISRSHKIIVSPSKLVTITGGKWTTYRKMAEDTIDRAIRLNLLPDRRCETAHYPIHGYHEPTDFGSPLYFYGSDEQKVLAIKAERPDLGERLHPDYPYTGAEVVWAVHEEMAYTVEDVLARRLRMLLLDARAAIAMAPAAARLMAQELGRDERWQQEQVREFTRLAEGYLLK</sequence>
<dbReference type="Pfam" id="PF01266">
    <property type="entry name" value="DAO"/>
    <property type="match status" value="1"/>
</dbReference>
<dbReference type="GO" id="GO:0006071">
    <property type="term" value="P:glycerol metabolic process"/>
    <property type="evidence" value="ECO:0007669"/>
    <property type="project" value="UniProtKB-KW"/>
</dbReference>
<dbReference type="InterPro" id="IPR036188">
    <property type="entry name" value="FAD/NAD-bd_sf"/>
</dbReference>
<evidence type="ECO:0000256" key="6">
    <source>
        <dbReference type="ARBA" id="ARBA00023002"/>
    </source>
</evidence>
<dbReference type="Gene3D" id="3.30.9.10">
    <property type="entry name" value="D-Amino Acid Oxidase, subunit A, domain 2"/>
    <property type="match status" value="1"/>
</dbReference>
<dbReference type="GO" id="GO:0046168">
    <property type="term" value="P:glycerol-3-phosphate catabolic process"/>
    <property type="evidence" value="ECO:0007669"/>
    <property type="project" value="TreeGrafter"/>
</dbReference>
<evidence type="ECO:0000313" key="10">
    <source>
        <dbReference type="Proteomes" id="UP000255233"/>
    </source>
</evidence>
<evidence type="ECO:0000256" key="5">
    <source>
        <dbReference type="ARBA" id="ARBA00022827"/>
    </source>
</evidence>
<dbReference type="PROSITE" id="PS00978">
    <property type="entry name" value="FAD_G3PDH_2"/>
    <property type="match status" value="1"/>
</dbReference>
<comment type="similarity">
    <text evidence="2">Belongs to the FAD-dependent glycerol-3-phosphate dehydrogenase family.</text>
</comment>
<dbReference type="OrthoDB" id="9766796at2"/>
<accession>A0A379MU30</accession>
<dbReference type="InterPro" id="IPR000447">
    <property type="entry name" value="G3P_DH_FAD-dep"/>
</dbReference>
<dbReference type="EMBL" id="UGVL01000001">
    <property type="protein sequence ID" value="SUE34906.1"/>
    <property type="molecule type" value="Genomic_DNA"/>
</dbReference>
<dbReference type="Gene3D" id="1.10.8.870">
    <property type="entry name" value="Alpha-glycerophosphate oxidase, cap domain"/>
    <property type="match status" value="1"/>
</dbReference>
<comment type="cofactor">
    <cofactor evidence="1">
        <name>FAD</name>
        <dbReference type="ChEBI" id="CHEBI:57692"/>
    </cofactor>
</comment>
<dbReference type="AlphaFoldDB" id="A0A379MU30"/>
<reference evidence="9 10" key="1">
    <citation type="submission" date="2018-06" db="EMBL/GenBank/DDBJ databases">
        <authorList>
            <consortium name="Pathogen Informatics"/>
            <person name="Doyle S."/>
        </authorList>
    </citation>
    <scope>NUCLEOTIDE SEQUENCE [LARGE SCALE GENOMIC DNA]</scope>
    <source>
        <strain evidence="9 10">NCTC11190</strain>
    </source>
</reference>
<keyword evidence="6 9" id="KW-0560">Oxidoreductase</keyword>
<evidence type="ECO:0000256" key="3">
    <source>
        <dbReference type="ARBA" id="ARBA00022630"/>
    </source>
</evidence>
<evidence type="ECO:0000256" key="2">
    <source>
        <dbReference type="ARBA" id="ARBA00007330"/>
    </source>
</evidence>
<dbReference type="SUPFAM" id="SSF51905">
    <property type="entry name" value="FAD/NAD(P)-binding domain"/>
    <property type="match status" value="1"/>
</dbReference>
<dbReference type="InterPro" id="IPR038299">
    <property type="entry name" value="DAO_C_sf"/>
</dbReference>
<evidence type="ECO:0000259" key="8">
    <source>
        <dbReference type="Pfam" id="PF16901"/>
    </source>
</evidence>
<evidence type="ECO:0000313" key="9">
    <source>
        <dbReference type="EMBL" id="SUE34906.1"/>
    </source>
</evidence>
<organism evidence="9 10">
    <name type="scientific">Rikenella microfusus</name>
    <dbReference type="NCBI Taxonomy" id="28139"/>
    <lineage>
        <taxon>Bacteria</taxon>
        <taxon>Pseudomonadati</taxon>
        <taxon>Bacteroidota</taxon>
        <taxon>Bacteroidia</taxon>
        <taxon>Bacteroidales</taxon>
        <taxon>Rikenellaceae</taxon>
        <taxon>Rikenella</taxon>
    </lineage>
</organism>
<keyword evidence="5" id="KW-0274">FAD</keyword>
<evidence type="ECO:0000256" key="1">
    <source>
        <dbReference type="ARBA" id="ARBA00001974"/>
    </source>
</evidence>
<gene>
    <name evidence="9" type="primary">glpD</name>
    <name evidence="9" type="ORF">NCTC11190_02144</name>
</gene>
<evidence type="ECO:0000259" key="7">
    <source>
        <dbReference type="Pfam" id="PF01266"/>
    </source>
</evidence>
<protein>
    <submittedName>
        <fullName evidence="9">Aerobic glycerol-3-phosphate dehydrogenase</fullName>
        <ecNumber evidence="9">1.1.5.3</ecNumber>
    </submittedName>
</protein>
<dbReference type="STRING" id="880526.GCA_000427365_01674"/>
<feature type="domain" description="Alpha-glycerophosphate oxidase C-terminal" evidence="8">
    <location>
        <begin position="417"/>
        <end position="501"/>
    </location>
</feature>